<keyword evidence="12 17" id="KW-0560">Oxidoreductase</keyword>
<dbReference type="GO" id="GO:0005789">
    <property type="term" value="C:endoplasmic reticulum membrane"/>
    <property type="evidence" value="ECO:0007669"/>
    <property type="project" value="UniProtKB-SubCell"/>
</dbReference>
<protein>
    <submittedName>
        <fullName evidence="19">Cytochrome P450 4Z1</fullName>
    </submittedName>
</protein>
<dbReference type="KEGG" id="csyr:103249748"/>
<dbReference type="GO" id="GO:0020037">
    <property type="term" value="F:heme binding"/>
    <property type="evidence" value="ECO:0007669"/>
    <property type="project" value="InterPro"/>
</dbReference>
<dbReference type="FunFam" id="1.10.630.10:FF:000005">
    <property type="entry name" value="cytochrome P450 4F22 isoform X2"/>
    <property type="match status" value="1"/>
</dbReference>
<evidence type="ECO:0000256" key="15">
    <source>
        <dbReference type="ARBA" id="ARBA00023136"/>
    </source>
</evidence>
<evidence type="ECO:0000256" key="8">
    <source>
        <dbReference type="ARBA" id="ARBA00022723"/>
    </source>
</evidence>
<reference evidence="19" key="1">
    <citation type="submission" date="2025-08" db="UniProtKB">
        <authorList>
            <consortium name="RefSeq"/>
        </authorList>
    </citation>
    <scope>IDENTIFICATION</scope>
</reference>
<evidence type="ECO:0000256" key="14">
    <source>
        <dbReference type="ARBA" id="ARBA00023033"/>
    </source>
</evidence>
<dbReference type="CTD" id="199974"/>
<evidence type="ECO:0000256" key="2">
    <source>
        <dbReference type="ARBA" id="ARBA00004167"/>
    </source>
</evidence>
<comment type="similarity">
    <text evidence="5 17">Belongs to the cytochrome P450 family.</text>
</comment>
<evidence type="ECO:0000256" key="12">
    <source>
        <dbReference type="ARBA" id="ARBA00023002"/>
    </source>
</evidence>
<dbReference type="InterPro" id="IPR017972">
    <property type="entry name" value="Cyt_P450_CS"/>
</dbReference>
<evidence type="ECO:0000256" key="1">
    <source>
        <dbReference type="ARBA" id="ARBA00001971"/>
    </source>
</evidence>
<evidence type="ECO:0000256" key="11">
    <source>
        <dbReference type="ARBA" id="ARBA00022989"/>
    </source>
</evidence>
<dbReference type="OrthoDB" id="1470350at2759"/>
<keyword evidence="15" id="KW-0472">Membrane</keyword>
<evidence type="ECO:0000256" key="9">
    <source>
        <dbReference type="ARBA" id="ARBA00022824"/>
    </source>
</evidence>
<organism evidence="18 19">
    <name type="scientific">Carlito syrichta</name>
    <name type="common">Philippine tarsier</name>
    <name type="synonym">Tarsius syrichta</name>
    <dbReference type="NCBI Taxonomy" id="1868482"/>
    <lineage>
        <taxon>Eukaryota</taxon>
        <taxon>Metazoa</taxon>
        <taxon>Chordata</taxon>
        <taxon>Craniata</taxon>
        <taxon>Vertebrata</taxon>
        <taxon>Euteleostomi</taxon>
        <taxon>Mammalia</taxon>
        <taxon>Eutheria</taxon>
        <taxon>Euarchontoglires</taxon>
        <taxon>Primates</taxon>
        <taxon>Haplorrhini</taxon>
        <taxon>Tarsiiformes</taxon>
        <taxon>Tarsiidae</taxon>
        <taxon>Carlito</taxon>
    </lineage>
</organism>
<dbReference type="InterPro" id="IPR002401">
    <property type="entry name" value="Cyt_P450_E_grp-I"/>
</dbReference>
<dbReference type="InterPro" id="IPR036396">
    <property type="entry name" value="Cyt_P450_sf"/>
</dbReference>
<evidence type="ECO:0000313" key="19">
    <source>
        <dbReference type="RefSeq" id="XP_008046560.1"/>
    </source>
</evidence>
<dbReference type="InterPro" id="IPR050196">
    <property type="entry name" value="Cytochrome_P450_Monoox"/>
</dbReference>
<comment type="subcellular location">
    <subcellularLocation>
        <location evidence="4">Endoplasmic reticulum membrane</location>
    </subcellularLocation>
    <subcellularLocation>
        <location evidence="2">Membrane</location>
        <topology evidence="2">Single-pass membrane protein</topology>
    </subcellularLocation>
    <subcellularLocation>
        <location evidence="3">Microsome membrane</location>
    </subcellularLocation>
</comment>
<keyword evidence="18" id="KW-1185">Reference proteome</keyword>
<dbReference type="InterPro" id="IPR001128">
    <property type="entry name" value="Cyt_P450"/>
</dbReference>
<keyword evidence="13 16" id="KW-0408">Iron</keyword>
<keyword evidence="14 17" id="KW-0503">Monooxygenase</keyword>
<dbReference type="Proteomes" id="UP000189704">
    <property type="component" value="Unplaced"/>
</dbReference>
<evidence type="ECO:0000256" key="6">
    <source>
        <dbReference type="ARBA" id="ARBA00022617"/>
    </source>
</evidence>
<gene>
    <name evidence="19" type="primary">LOC103249748</name>
</gene>
<keyword evidence="8 16" id="KW-0479">Metal-binding</keyword>
<dbReference type="PANTHER" id="PTHR24291">
    <property type="entry name" value="CYTOCHROME P450 FAMILY 4"/>
    <property type="match status" value="1"/>
</dbReference>
<evidence type="ECO:0000256" key="3">
    <source>
        <dbReference type="ARBA" id="ARBA00004524"/>
    </source>
</evidence>
<dbReference type="AlphaFoldDB" id="A0A1U7SM04"/>
<evidence type="ECO:0000313" key="18">
    <source>
        <dbReference type="Proteomes" id="UP000189704"/>
    </source>
</evidence>
<comment type="cofactor">
    <cofactor evidence="1 16">
        <name>heme</name>
        <dbReference type="ChEBI" id="CHEBI:30413"/>
    </cofactor>
</comment>
<proteinExistence type="inferred from homology"/>
<dbReference type="GO" id="GO:0004497">
    <property type="term" value="F:monooxygenase activity"/>
    <property type="evidence" value="ECO:0007669"/>
    <property type="project" value="UniProtKB-KW"/>
</dbReference>
<keyword evidence="9" id="KW-0256">Endoplasmic reticulum</keyword>
<dbReference type="SUPFAM" id="SSF48264">
    <property type="entry name" value="Cytochrome P450"/>
    <property type="match status" value="1"/>
</dbReference>
<dbReference type="GO" id="GO:0016705">
    <property type="term" value="F:oxidoreductase activity, acting on paired donors, with incorporation or reduction of molecular oxygen"/>
    <property type="evidence" value="ECO:0007669"/>
    <property type="project" value="InterPro"/>
</dbReference>
<dbReference type="GO" id="GO:0005506">
    <property type="term" value="F:iron ion binding"/>
    <property type="evidence" value="ECO:0007669"/>
    <property type="project" value="InterPro"/>
</dbReference>
<dbReference type="Pfam" id="PF00067">
    <property type="entry name" value="p450"/>
    <property type="match status" value="1"/>
</dbReference>
<dbReference type="SMR" id="A0A1U7SM04"/>
<keyword evidence="10" id="KW-0492">Microsome</keyword>
<keyword evidence="11" id="KW-1133">Transmembrane helix</keyword>
<dbReference type="PRINTS" id="PR00385">
    <property type="entry name" value="P450"/>
</dbReference>
<dbReference type="PRINTS" id="PR00463">
    <property type="entry name" value="EP450I"/>
</dbReference>
<evidence type="ECO:0000256" key="5">
    <source>
        <dbReference type="ARBA" id="ARBA00010617"/>
    </source>
</evidence>
<name>A0A1U7SM04_CARSF</name>
<dbReference type="PROSITE" id="PS00086">
    <property type="entry name" value="CYTOCHROME_P450"/>
    <property type="match status" value="1"/>
</dbReference>
<evidence type="ECO:0000256" key="4">
    <source>
        <dbReference type="ARBA" id="ARBA00004586"/>
    </source>
</evidence>
<dbReference type="Gene3D" id="1.10.630.10">
    <property type="entry name" value="Cytochrome P450"/>
    <property type="match status" value="1"/>
</dbReference>
<dbReference type="STRING" id="1868482.ENSTSYP00000030712"/>
<sequence length="507" mass="59565">MKPSWLQQLMAHHFSLLFLFCMFLLLLLLLQVIRFYQKRRWLIRVVHRFPGPPAHWFYGHTEFYPEKEYEKYTELMEKYPRAFPLWIGPFTMFFIIHDPEYAKTLLNRKDTKTTIFHKIAESWIGRGLVTLDGSKWQQHRQIVKPGFSISTLKIFITLMNQSVRLMLDKWEKLIAQDPHLEITEHVCLMTLDSIMKCAFNQDNTQKNRTLDSYLEAALNCAKCSIWRANNFLYHNDQIFKFSSQGQIFNKFCQVIQQHTDKLIQDRKKSLKNKLKQDTTQKKYQDFLDILLRAKDEHREHFSEEDIRAEVKTFMFAGHDTTSSAISWILYCLGKNPVHQQRCRDEIRELLGDGSAITWEHLSQMPYTTMCIKECLRLYPPGATIARMLNKPVTFPDGRSLPAGITVLLNIWAIHHNPTIWEDPEVFNPLRFSKENSDQRHSHAFIPFSAGSRNCIGQQFAMIECKVALALTLLRFEVAVDHSRPPIPIRRVVLKSKNGIHVLLKKIC</sequence>
<feature type="binding site" description="axial binding residue" evidence="16">
    <location>
        <position position="454"/>
    </location>
    <ligand>
        <name>heme</name>
        <dbReference type="ChEBI" id="CHEBI:30413"/>
    </ligand>
    <ligandPart>
        <name>Fe</name>
        <dbReference type="ChEBI" id="CHEBI:18248"/>
    </ligandPart>
</feature>
<evidence type="ECO:0000256" key="16">
    <source>
        <dbReference type="PIRSR" id="PIRSR602401-1"/>
    </source>
</evidence>
<evidence type="ECO:0000256" key="17">
    <source>
        <dbReference type="RuleBase" id="RU000461"/>
    </source>
</evidence>
<accession>A0A1U7SM04</accession>
<evidence type="ECO:0000256" key="13">
    <source>
        <dbReference type="ARBA" id="ARBA00023004"/>
    </source>
</evidence>
<dbReference type="GeneID" id="103249748"/>
<keyword evidence="7" id="KW-0812">Transmembrane</keyword>
<evidence type="ECO:0000256" key="7">
    <source>
        <dbReference type="ARBA" id="ARBA00022692"/>
    </source>
</evidence>
<keyword evidence="6 16" id="KW-0349">Heme</keyword>
<dbReference type="PANTHER" id="PTHR24291:SF63">
    <property type="entry name" value="CYTOCHROME P450 4X1-RELATED"/>
    <property type="match status" value="1"/>
</dbReference>
<dbReference type="RefSeq" id="XP_008046560.1">
    <property type="nucleotide sequence ID" value="XM_008048369.2"/>
</dbReference>
<evidence type="ECO:0000256" key="10">
    <source>
        <dbReference type="ARBA" id="ARBA00022848"/>
    </source>
</evidence>